<reference evidence="2" key="1">
    <citation type="submission" date="2019-11" db="EMBL/GenBank/DDBJ databases">
        <title>Bipolaris sorokiniana Genome sequencing.</title>
        <authorList>
            <person name="Wang H."/>
        </authorList>
    </citation>
    <scope>NUCLEOTIDE SEQUENCE</scope>
</reference>
<comment type="caution">
    <text evidence="2">The sequence shown here is derived from an EMBL/GenBank/DDBJ whole genome shotgun (WGS) entry which is preliminary data.</text>
</comment>
<organism evidence="2 3">
    <name type="scientific">Cochliobolus sativus</name>
    <name type="common">Common root rot and spot blotch fungus</name>
    <name type="synonym">Bipolaris sorokiniana</name>
    <dbReference type="NCBI Taxonomy" id="45130"/>
    <lineage>
        <taxon>Eukaryota</taxon>
        <taxon>Fungi</taxon>
        <taxon>Dikarya</taxon>
        <taxon>Ascomycota</taxon>
        <taxon>Pezizomycotina</taxon>
        <taxon>Dothideomycetes</taxon>
        <taxon>Pleosporomycetidae</taxon>
        <taxon>Pleosporales</taxon>
        <taxon>Pleosporineae</taxon>
        <taxon>Pleosporaceae</taxon>
        <taxon>Bipolaris</taxon>
    </lineage>
</organism>
<gene>
    <name evidence="2" type="ORF">GGP41_007094</name>
</gene>
<feature type="transmembrane region" description="Helical" evidence="1">
    <location>
        <begin position="1144"/>
        <end position="1165"/>
    </location>
</feature>
<name>A0A8H5ZSI5_COCSA</name>
<protein>
    <submittedName>
        <fullName evidence="2">Uncharacterized protein</fullName>
    </submittedName>
</protein>
<feature type="transmembrane region" description="Helical" evidence="1">
    <location>
        <begin position="748"/>
        <end position="769"/>
    </location>
</feature>
<feature type="transmembrane region" description="Helical" evidence="1">
    <location>
        <begin position="510"/>
        <end position="540"/>
    </location>
</feature>
<dbReference type="PANTHER" id="PTHR37544">
    <property type="entry name" value="SPRAY-RELATED"/>
    <property type="match status" value="1"/>
</dbReference>
<accession>A0A8H5ZSI5</accession>
<evidence type="ECO:0000256" key="1">
    <source>
        <dbReference type="SAM" id="Phobius"/>
    </source>
</evidence>
<dbReference type="PANTHER" id="PTHR37544:SF3">
    <property type="entry name" value="SPRAY"/>
    <property type="match status" value="1"/>
</dbReference>
<feature type="transmembrane region" description="Helical" evidence="1">
    <location>
        <begin position="68"/>
        <end position="86"/>
    </location>
</feature>
<dbReference type="InterPro" id="IPR021840">
    <property type="entry name" value="DUF3433"/>
</dbReference>
<keyword evidence="1" id="KW-0812">Transmembrane</keyword>
<feature type="transmembrane region" description="Helical" evidence="1">
    <location>
        <begin position="21"/>
        <end position="44"/>
    </location>
</feature>
<dbReference type="Pfam" id="PF11915">
    <property type="entry name" value="DUF3433"/>
    <property type="match status" value="2"/>
</dbReference>
<keyword evidence="1" id="KW-1133">Transmembrane helix</keyword>
<dbReference type="EMBL" id="WNKQ01000001">
    <property type="protein sequence ID" value="KAF5854334.1"/>
    <property type="molecule type" value="Genomic_DNA"/>
</dbReference>
<sequence>MGTYQLAGTTRSTWRPSAFSPITLIVATLIAWALIAILQVLLVISERDGGIILASTIDDIGLAQSFEYLYLPTIVALVFSIFWAWIDLQVKRVEPYHQLSQQDGAWGKDSLLMSYPFDFLPFVPWTAFRSKHWAVFWASISVVFVTWGLVPLQAGIFATEIITRTSPVSFARSESSMPGSEQPNKITGRYIQSAHGIVWLNETLPPYMTREYILAPFKSTTNVTDAAKNVTWTSDTILYSLDMECETPTIQVKTETGFSSSTFKPTTIEKEMYMSSNGCGFPTDYYEALGNETIGPNPSFDNQTVYNTKSFASVYIGYHQTDFADYYLKGFCPETSNHTFMALFTRNKRSINDPPQNVTRLYCTPFYYQQEVSATIDASTRRPLHVTPKGEKKALPDQKWNSTFFEYEMNEGRTNNQPQDSLPIKSWPDQSETVSTLDLSLGVQRTVISSMAGITVGATNHTLEQLLDPDALRNAYESSYRLIFARSMAKILYQNFSSPTLTNGSTQYRIAAVVVVPVFTYIVEGLLGFISICSIALMIISLRRKWKLHSDPATVASVMALVADNPALLDDFAKLDRAKEKELFEYIKDKKYALEYSERGNVITEADNYDPLDNDAHGAIRTDFDESQAPMPVRPREFRSFMVAPFVSLLISLAIALGVLLAKSQPHGIVRPSSTIVRQIVENYIPTALATLIEPVWILINRLLCLLQPLEELRGGKAAARKSIDADYSSLPPQLVMFKALRSSHFKLAAVCLMALLANILAVAFSGVFEERSVTISSKILLLPPYQHKFVAINGTVGPNMSPEQRLTVQPSGAYTGGLGSNQFLVAESNYSVGTPLPAWTDNRFMYMPFVEENNLRTNSTEELQAQTTAVGAEIQCQQVQAQNWKASWLRDYPSYSYMNISVTVDGVTCQRTKMMVNLGPIDETRTSPQCSTGKVAMEFAGILEARQNASVAEKTFCAELAVLAYMRDTNICSRNATNKVDEKGAAFFGCRTRLVSGKGDIIVDREGRIKTSSQENVTSQLSSTFLEEHFSNEASNLLRQGNTYVLPQFATPAWHNQSYATDFINYFIIKQGGGKRRLTDPTLPLPSLDELTQDLYPVYSKLFAIWLGINKRKLLVPREEGSTFTMEGLANERQTRIFLSMPLFIIAEAILGVYVVVAICIYLWRPGRFLLRMPTSIGAVIALFAASQAVRDMHSTSLLTRKERRKHLQSVCGGYGYGTFVGVDGKLHEGIEKEPFVDAVPLPGVIEKVQTGFSSKNITFKRSRS</sequence>
<keyword evidence="1" id="KW-0472">Membrane</keyword>
<proteinExistence type="predicted"/>
<dbReference type="AlphaFoldDB" id="A0A8H5ZSI5"/>
<dbReference type="Proteomes" id="UP000624244">
    <property type="component" value="Unassembled WGS sequence"/>
</dbReference>
<feature type="transmembrane region" description="Helical" evidence="1">
    <location>
        <begin position="641"/>
        <end position="662"/>
    </location>
</feature>
<feature type="transmembrane region" description="Helical" evidence="1">
    <location>
        <begin position="134"/>
        <end position="158"/>
    </location>
</feature>
<evidence type="ECO:0000313" key="2">
    <source>
        <dbReference type="EMBL" id="KAF5854334.1"/>
    </source>
</evidence>
<evidence type="ECO:0000313" key="3">
    <source>
        <dbReference type="Proteomes" id="UP000624244"/>
    </source>
</evidence>